<dbReference type="EMBL" id="CP044331">
    <property type="protein sequence ID" value="QGM98523.1"/>
    <property type="molecule type" value="Genomic_DNA"/>
</dbReference>
<dbReference type="RefSeq" id="WP_016918040.1">
    <property type="nucleotide sequence ID" value="NZ_CP044331.1"/>
</dbReference>
<feature type="signal peptide" evidence="1">
    <location>
        <begin position="1"/>
        <end position="22"/>
    </location>
</feature>
<protein>
    <recommendedName>
        <fullName evidence="4">DUF2219 family protein</fullName>
    </recommendedName>
</protein>
<evidence type="ECO:0000313" key="2">
    <source>
        <dbReference type="EMBL" id="QGM98523.1"/>
    </source>
</evidence>
<evidence type="ECO:0000313" key="3">
    <source>
        <dbReference type="Proteomes" id="UP000422569"/>
    </source>
</evidence>
<feature type="chain" id="PRO_5025442349" description="DUF2219 family protein" evidence="1">
    <location>
        <begin position="23"/>
        <end position="282"/>
    </location>
</feature>
<sequence>MRLSSLLSCLVSWAGAASPAFAGAWLYPEGQGQLILSTTFADARNAYDASGRLMRTPSYRKFESQAYLEHGVTDWLTFVAQGGAMSFRGAPAPADHLNLLIEEAKAGLPLTVQAPPGTKYEGLGLGAAGVRLRLFSFGDYIFSAEGSLRAASDEARRFLDMRDATQIDARILMGRAFELFGMTGFVDTQLAMRTRGQNGDEIRMDLTAGLRLLDRWMAMAQSFSAIAPRGGVASLVAAQKFQLSAVYELTPSISLQLGGVTALSGVNSPSERGIVGALWWRY</sequence>
<accession>A0A6B8MB58</accession>
<keyword evidence="1" id="KW-0732">Signal</keyword>
<gene>
    <name evidence="2" type="ORF">F7D14_14260</name>
</gene>
<evidence type="ECO:0000256" key="1">
    <source>
        <dbReference type="SAM" id="SignalP"/>
    </source>
</evidence>
<dbReference type="KEGG" id="mpar:F7D14_14260"/>
<evidence type="ECO:0008006" key="4">
    <source>
        <dbReference type="Google" id="ProtNLM"/>
    </source>
</evidence>
<organism evidence="2 3">
    <name type="scientific">Methylocystis parvus</name>
    <dbReference type="NCBI Taxonomy" id="134"/>
    <lineage>
        <taxon>Bacteria</taxon>
        <taxon>Pseudomonadati</taxon>
        <taxon>Pseudomonadota</taxon>
        <taxon>Alphaproteobacteria</taxon>
        <taxon>Hyphomicrobiales</taxon>
        <taxon>Methylocystaceae</taxon>
        <taxon>Methylocystis</taxon>
    </lineage>
</organism>
<dbReference type="Proteomes" id="UP000422569">
    <property type="component" value="Chromosome"/>
</dbReference>
<dbReference type="AlphaFoldDB" id="A0A6B8MB58"/>
<keyword evidence="3" id="KW-1185">Reference proteome</keyword>
<name>A0A6B8MB58_9HYPH</name>
<reference evidence="2 3" key="1">
    <citation type="submission" date="2019-09" db="EMBL/GenBank/DDBJ databases">
        <title>Isolation and complete genome sequencing of Methylocystis species.</title>
        <authorList>
            <person name="Rumah B.L."/>
            <person name="Stead C.E."/>
            <person name="Stevens B.C."/>
            <person name="Minton N.P."/>
            <person name="Grosse-Honebrink A."/>
            <person name="Zhang Y."/>
        </authorList>
    </citation>
    <scope>NUCLEOTIDE SEQUENCE [LARGE SCALE GENOMIC DNA]</scope>
    <source>
        <strain evidence="2 3">BRCS2</strain>
    </source>
</reference>
<proteinExistence type="predicted"/>